<name>A0A8H7V0V0_9FUNG</name>
<proteinExistence type="inferred from homology"/>
<dbReference type="GO" id="GO:0032991">
    <property type="term" value="C:protein-containing complex"/>
    <property type="evidence" value="ECO:0007669"/>
    <property type="project" value="UniProtKB-ARBA"/>
</dbReference>
<evidence type="ECO:0000256" key="5">
    <source>
        <dbReference type="SAM" id="MobiDB-lite"/>
    </source>
</evidence>
<dbReference type="PANTHER" id="PTHR15157">
    <property type="entry name" value="UV RADIATION RESISTANCE-ASSOCIATED GENE PROTEIN"/>
    <property type="match status" value="1"/>
</dbReference>
<evidence type="ECO:0000256" key="3">
    <source>
        <dbReference type="ARBA" id="ARBA00023054"/>
    </source>
</evidence>
<evidence type="ECO:0000256" key="1">
    <source>
        <dbReference type="ARBA" id="ARBA00009574"/>
    </source>
</evidence>
<keyword evidence="3 4" id="KW-0175">Coiled coil</keyword>
<dbReference type="GO" id="GO:0005768">
    <property type="term" value="C:endosome"/>
    <property type="evidence" value="ECO:0007669"/>
    <property type="project" value="TreeGrafter"/>
</dbReference>
<dbReference type="AlphaFoldDB" id="A0A8H7V0V0"/>
<protein>
    <recommendedName>
        <fullName evidence="2">Autophagy-related protein 14</fullName>
    </recommendedName>
</protein>
<reference evidence="6" key="1">
    <citation type="submission" date="2020-12" db="EMBL/GenBank/DDBJ databases">
        <title>Metabolic potential, ecology and presence of endohyphal bacteria is reflected in genomic diversity of Mucoromycotina.</title>
        <authorList>
            <person name="Muszewska A."/>
            <person name="Okrasinska A."/>
            <person name="Steczkiewicz K."/>
            <person name="Drgas O."/>
            <person name="Orlowska M."/>
            <person name="Perlinska-Lenart U."/>
            <person name="Aleksandrzak-Piekarczyk T."/>
            <person name="Szatraj K."/>
            <person name="Zielenkiewicz U."/>
            <person name="Pilsyk S."/>
            <person name="Malc E."/>
            <person name="Mieczkowski P."/>
            <person name="Kruszewska J.S."/>
            <person name="Biernat P."/>
            <person name="Pawlowska J."/>
        </authorList>
    </citation>
    <scope>NUCLEOTIDE SEQUENCE</scope>
    <source>
        <strain evidence="6">CBS 226.32</strain>
    </source>
</reference>
<keyword evidence="7" id="KW-1185">Reference proteome</keyword>
<feature type="region of interest" description="Disordered" evidence="5">
    <location>
        <begin position="568"/>
        <end position="601"/>
    </location>
</feature>
<evidence type="ECO:0000256" key="4">
    <source>
        <dbReference type="SAM" id="Coils"/>
    </source>
</evidence>
<dbReference type="Pfam" id="PF10186">
    <property type="entry name" value="ATG14"/>
    <property type="match status" value="1"/>
</dbReference>
<evidence type="ECO:0000313" key="7">
    <source>
        <dbReference type="Proteomes" id="UP000650833"/>
    </source>
</evidence>
<dbReference type="Proteomes" id="UP000650833">
    <property type="component" value="Unassembled WGS sequence"/>
</dbReference>
<dbReference type="InterPro" id="IPR018791">
    <property type="entry name" value="UV_resistance/autophagy_Atg14"/>
</dbReference>
<comment type="caution">
    <text evidence="6">The sequence shown here is derived from an EMBL/GenBank/DDBJ whole genome shotgun (WGS) entry which is preliminary data.</text>
</comment>
<sequence length="630" mass="71578">MTDTKASFGSRQKRIRHIKSIAGRNIVWKTVEDEDSALHSDSLWPLSSNSMKRSKSATSLSTTTAVEDSSLMKRAYQKNEQQMHSLGLLDAYFTLSTGNIFQPAFYKSEMIPNTMNPTFRSLPCPFDWMNWYDAASNLLIIRLWTRHSIPESAGQHTEPTLGYSAVNDDDNDGFQLLIEWQTDLNALAWIGKSMHYTFPKNTLLVELEDGFYSAPDVKTFIASQSKRSSFLDLDYLQGDTASIHTVNSVHKNKRSYTYNSIIKLNTFIDCIFDTQTSSNEIKQNIQDILDQEERGFRLNRELNQHKSNLVEKEYKVIQQKKILAQKAEKIKRKKQEIEDRKMDLLDSFHRQDVGIDDLQENETVLEKNIKMRQTMFQTLNRRKKELIADLFSIYPIEQSYDDSQQFRIRGIYLPNSVYDGQNDEMVATALGFTAHLVSMLAFYLEIPLRYPTTPMSSRSTIKDLVSLISGSRDFPLYAKGVDRYRFEFGVFLLNKNIEQLMNAYGLIVIDLRHTLPNIHYFIQAILTTSVTSKPTSMSVLSISSYANGGHATHDDSSAIRQDHNHLTLQPNALPQPPSPSVSTHSINTFTHSPKSSTSYPSAAFLNTPQAMTAPALLDAITTSSSSHSTS</sequence>
<comment type="similarity">
    <text evidence="1">Belongs to the ATG14 family.</text>
</comment>
<dbReference type="GO" id="GO:0035493">
    <property type="term" value="P:SNARE complex assembly"/>
    <property type="evidence" value="ECO:0007669"/>
    <property type="project" value="TreeGrafter"/>
</dbReference>
<feature type="compositionally biased region" description="Polar residues" evidence="5">
    <location>
        <begin position="580"/>
        <end position="601"/>
    </location>
</feature>
<organism evidence="6 7">
    <name type="scientific">Mucor plumbeus</name>
    <dbReference type="NCBI Taxonomy" id="97098"/>
    <lineage>
        <taxon>Eukaryota</taxon>
        <taxon>Fungi</taxon>
        <taxon>Fungi incertae sedis</taxon>
        <taxon>Mucoromycota</taxon>
        <taxon>Mucoromycotina</taxon>
        <taxon>Mucoromycetes</taxon>
        <taxon>Mucorales</taxon>
        <taxon>Mucorineae</taxon>
        <taxon>Mucoraceae</taxon>
        <taxon>Mucor</taxon>
    </lineage>
</organism>
<gene>
    <name evidence="6" type="ORF">INT46_011016</name>
</gene>
<dbReference type="EMBL" id="JAEPRC010000428">
    <property type="protein sequence ID" value="KAG2197439.1"/>
    <property type="molecule type" value="Genomic_DNA"/>
</dbReference>
<evidence type="ECO:0000256" key="2">
    <source>
        <dbReference type="ARBA" id="ARBA00013807"/>
    </source>
</evidence>
<evidence type="ECO:0000313" key="6">
    <source>
        <dbReference type="EMBL" id="KAG2197439.1"/>
    </source>
</evidence>
<dbReference type="PANTHER" id="PTHR15157:SF5">
    <property type="entry name" value="UV RADIATION RESISTANCE-ASSOCIATED GENE PROTEIN"/>
    <property type="match status" value="1"/>
</dbReference>
<feature type="coiled-coil region" evidence="4">
    <location>
        <begin position="320"/>
        <end position="347"/>
    </location>
</feature>
<dbReference type="GO" id="GO:0000323">
    <property type="term" value="C:lytic vacuole"/>
    <property type="evidence" value="ECO:0007669"/>
    <property type="project" value="TreeGrafter"/>
</dbReference>
<dbReference type="GO" id="GO:0000149">
    <property type="term" value="F:SNARE binding"/>
    <property type="evidence" value="ECO:0007669"/>
    <property type="project" value="TreeGrafter"/>
</dbReference>
<dbReference type="OrthoDB" id="72772at2759"/>
<accession>A0A8H7V0V0</accession>